<name>A0A8J3E954_9GAMM</name>
<dbReference type="EMBL" id="BMJS01000032">
    <property type="protein sequence ID" value="GGG04640.1"/>
    <property type="molecule type" value="Genomic_DNA"/>
</dbReference>
<reference evidence="1" key="1">
    <citation type="journal article" date="2014" name="Int. J. Syst. Evol. Microbiol.">
        <title>Complete genome sequence of Corynebacterium casei LMG S-19264T (=DSM 44701T), isolated from a smear-ripened cheese.</title>
        <authorList>
            <consortium name="US DOE Joint Genome Institute (JGI-PGF)"/>
            <person name="Walter F."/>
            <person name="Albersmeier A."/>
            <person name="Kalinowski J."/>
            <person name="Ruckert C."/>
        </authorList>
    </citation>
    <scope>NUCLEOTIDE SEQUENCE</scope>
    <source>
        <strain evidence="1">CGMCC 1.15758</strain>
    </source>
</reference>
<dbReference type="AlphaFoldDB" id="A0A8J3E954"/>
<dbReference type="RefSeq" id="WP_117003581.1">
    <property type="nucleotide sequence ID" value="NZ_BMJS01000032.1"/>
</dbReference>
<organism evidence="1 2">
    <name type="scientific">Cysteiniphilum litorale</name>
    <dbReference type="NCBI Taxonomy" id="2056700"/>
    <lineage>
        <taxon>Bacteria</taxon>
        <taxon>Pseudomonadati</taxon>
        <taxon>Pseudomonadota</taxon>
        <taxon>Gammaproteobacteria</taxon>
        <taxon>Thiotrichales</taxon>
        <taxon>Fastidiosibacteraceae</taxon>
        <taxon>Cysteiniphilum</taxon>
    </lineage>
</organism>
<keyword evidence="2" id="KW-1185">Reference proteome</keyword>
<reference evidence="1" key="2">
    <citation type="submission" date="2020-09" db="EMBL/GenBank/DDBJ databases">
        <authorList>
            <person name="Sun Q."/>
            <person name="Zhou Y."/>
        </authorList>
    </citation>
    <scope>NUCLEOTIDE SEQUENCE</scope>
    <source>
        <strain evidence="1">CGMCC 1.15758</strain>
    </source>
</reference>
<dbReference type="Proteomes" id="UP000636949">
    <property type="component" value="Unassembled WGS sequence"/>
</dbReference>
<dbReference type="OrthoDB" id="5625841at2"/>
<comment type="caution">
    <text evidence="1">The sequence shown here is derived from an EMBL/GenBank/DDBJ whole genome shotgun (WGS) entry which is preliminary data.</text>
</comment>
<protein>
    <submittedName>
        <fullName evidence="1">Uncharacterized protein</fullName>
    </submittedName>
</protein>
<accession>A0A8J3E954</accession>
<sequence>MKHDIQKLEQQMLSDIEEGKFKNIADDELVAFKYEVEQGSKTRQISLAIKESELEKAKARAKAQGLKYQSVFKALIHQYANGRINL</sequence>
<gene>
    <name evidence="1" type="ORF">GCM10010995_22600</name>
</gene>
<proteinExistence type="predicted"/>
<evidence type="ECO:0000313" key="1">
    <source>
        <dbReference type="EMBL" id="GGG04640.1"/>
    </source>
</evidence>
<evidence type="ECO:0000313" key="2">
    <source>
        <dbReference type="Proteomes" id="UP000636949"/>
    </source>
</evidence>